<evidence type="ECO:0000259" key="7">
    <source>
        <dbReference type="Pfam" id="PF05598"/>
    </source>
</evidence>
<dbReference type="GO" id="GO:0003677">
    <property type="term" value="F:DNA binding"/>
    <property type="evidence" value="ECO:0007669"/>
    <property type="project" value="UniProtKB-KW"/>
</dbReference>
<dbReference type="Pfam" id="PF05598">
    <property type="entry name" value="DUF772"/>
    <property type="match status" value="1"/>
</dbReference>
<evidence type="ECO:0000259" key="6">
    <source>
        <dbReference type="Pfam" id="PF01609"/>
    </source>
</evidence>
<feature type="domain" description="Transposase InsH N-terminal" evidence="7">
    <location>
        <begin position="17"/>
        <end position="113"/>
    </location>
</feature>
<evidence type="ECO:0000313" key="9">
    <source>
        <dbReference type="Proteomes" id="UP000006329"/>
    </source>
</evidence>
<dbReference type="PANTHER" id="PTHR35604">
    <property type="entry name" value="TRANSPOSASE INSH FOR INSERTION SEQUENCE ELEMENT IS5A-RELATED"/>
    <property type="match status" value="1"/>
</dbReference>
<proteinExistence type="inferred from homology"/>
<keyword evidence="5" id="KW-0233">DNA recombination</keyword>
<dbReference type="Pfam" id="PF01609">
    <property type="entry name" value="DDE_Tnp_1"/>
    <property type="match status" value="1"/>
</dbReference>
<dbReference type="GO" id="GO:0004803">
    <property type="term" value="F:transposase activity"/>
    <property type="evidence" value="ECO:0007669"/>
    <property type="project" value="InterPro"/>
</dbReference>
<organism evidence="8 9">
    <name type="scientific">Leptospira santarosai str. MOR084</name>
    <dbReference type="NCBI Taxonomy" id="1049984"/>
    <lineage>
        <taxon>Bacteria</taxon>
        <taxon>Pseudomonadati</taxon>
        <taxon>Spirochaetota</taxon>
        <taxon>Spirochaetia</taxon>
        <taxon>Leptospirales</taxon>
        <taxon>Leptospiraceae</taxon>
        <taxon>Leptospira</taxon>
    </lineage>
</organism>
<dbReference type="EMBL" id="AHON02000031">
    <property type="protein sequence ID" value="EKO34391.1"/>
    <property type="molecule type" value="Genomic_DNA"/>
</dbReference>
<dbReference type="RefSeq" id="WP_004484608.1">
    <property type="nucleotide sequence ID" value="NZ_AHON02000031.1"/>
</dbReference>
<evidence type="ECO:0000256" key="1">
    <source>
        <dbReference type="ARBA" id="ARBA00003544"/>
    </source>
</evidence>
<evidence type="ECO:0000256" key="3">
    <source>
        <dbReference type="ARBA" id="ARBA00022578"/>
    </source>
</evidence>
<comment type="function">
    <text evidence="1">Involved in the transposition of the insertion sequence IS5.</text>
</comment>
<comment type="caution">
    <text evidence="8">The sequence shown here is derived from an EMBL/GenBank/DDBJ whole genome shotgun (WGS) entry which is preliminary data.</text>
</comment>
<dbReference type="InterPro" id="IPR047959">
    <property type="entry name" value="Transpos_IS5"/>
</dbReference>
<evidence type="ECO:0000256" key="2">
    <source>
        <dbReference type="ARBA" id="ARBA00010075"/>
    </source>
</evidence>
<dbReference type="Proteomes" id="UP000006329">
    <property type="component" value="Unassembled WGS sequence"/>
</dbReference>
<evidence type="ECO:0000256" key="4">
    <source>
        <dbReference type="ARBA" id="ARBA00023125"/>
    </source>
</evidence>
<dbReference type="GO" id="GO:0006313">
    <property type="term" value="P:DNA transposition"/>
    <property type="evidence" value="ECO:0007669"/>
    <property type="project" value="InterPro"/>
</dbReference>
<accession>A0A0E2BHL4</accession>
<dbReference type="NCBIfam" id="NF033581">
    <property type="entry name" value="transpos_IS5_4"/>
    <property type="match status" value="1"/>
</dbReference>
<dbReference type="InterPro" id="IPR008490">
    <property type="entry name" value="Transposase_InsH_N"/>
</dbReference>
<feature type="domain" description="Transposase IS4-like" evidence="6">
    <location>
        <begin position="141"/>
        <end position="332"/>
    </location>
</feature>
<dbReference type="InterPro" id="IPR002559">
    <property type="entry name" value="Transposase_11"/>
</dbReference>
<evidence type="ECO:0000313" key="8">
    <source>
        <dbReference type="EMBL" id="EKO34391.1"/>
    </source>
</evidence>
<keyword evidence="3" id="KW-0815">Transposition</keyword>
<protein>
    <submittedName>
        <fullName evidence="8">Transposase, IS4 family</fullName>
    </submittedName>
</protein>
<name>A0A0E2BHL4_9LEPT</name>
<dbReference type="AlphaFoldDB" id="A0A0E2BHL4"/>
<gene>
    <name evidence="8" type="ORF">LEP1GSC179_0136</name>
</gene>
<keyword evidence="4" id="KW-0238">DNA-binding</keyword>
<reference evidence="8" key="1">
    <citation type="submission" date="2012-10" db="EMBL/GenBank/DDBJ databases">
        <authorList>
            <person name="Harkins D.M."/>
            <person name="Durkin A.S."/>
            <person name="Brinkac L.M."/>
            <person name="Haft D.H."/>
            <person name="Selengut J.D."/>
            <person name="Sanka R."/>
            <person name="DePew J."/>
            <person name="Purushe J."/>
            <person name="Matthias M.A."/>
            <person name="Vinetz J.M."/>
            <person name="Sutton G.G."/>
            <person name="Nierman W.C."/>
            <person name="Fouts D.E."/>
        </authorList>
    </citation>
    <scope>NUCLEOTIDE SEQUENCE [LARGE SCALE GENOMIC DNA]</scope>
    <source>
        <strain evidence="8">MOR084</strain>
    </source>
</reference>
<keyword evidence="9" id="KW-1185">Reference proteome</keyword>
<sequence length="340" mass="40089">MKEKLPGLFDIVFHFEELPIDGDPLVLLNDVIPWEEFRPLLKNIRKTNDEGRGRPAFDEIVMLKVLVLQALNNVSDDRMEFLLKDRLSFMRFLGMKNERSVFPDAKTIWLFKEKLKEADLIPKIFYWFNKYLKKNGFTVSEGTILDATIIEVPKQRNTKEENAQIKQGEIPSEWETDPNKMYQKDTDARWTKKGNRSYYGYKNHIAIDPKSKLIKDYHVTSANVYDGIAGIELLKNRKQGTKLYADSAYRNCDEFMKKLKKKNLVDKICFKGYRNKPLKEKYKKLNTKIARIRGRIEHVFGDMKSFSGKMIRTIGMERAKFQIGFINLVFNFRRFAFYQS</sequence>
<evidence type="ECO:0000256" key="5">
    <source>
        <dbReference type="ARBA" id="ARBA00023172"/>
    </source>
</evidence>
<comment type="similarity">
    <text evidence="2">Belongs to the transposase 11 family.</text>
</comment>
<dbReference type="PANTHER" id="PTHR35604:SF2">
    <property type="entry name" value="TRANSPOSASE INSH FOR INSERTION SEQUENCE ELEMENT IS5A-RELATED"/>
    <property type="match status" value="1"/>
</dbReference>